<keyword evidence="9" id="KW-0238">DNA-binding</keyword>
<evidence type="ECO:0000256" key="1">
    <source>
        <dbReference type="ARBA" id="ARBA00001966"/>
    </source>
</evidence>
<dbReference type="PANTHER" id="PTHR10537:SF3">
    <property type="entry name" value="DNA PRIMASE LARGE SUBUNIT"/>
    <property type="match status" value="1"/>
</dbReference>
<keyword evidence="5" id="KW-0235">DNA replication</keyword>
<dbReference type="Pfam" id="PF26466">
    <property type="entry name" value="DNA_primase_lrg_N"/>
    <property type="match status" value="1"/>
</dbReference>
<dbReference type="InterPro" id="IPR007238">
    <property type="entry name" value="DNA_primase_lsu_euk/arc"/>
</dbReference>
<evidence type="ECO:0000256" key="6">
    <source>
        <dbReference type="ARBA" id="ARBA00022723"/>
    </source>
</evidence>
<evidence type="ECO:0000313" key="12">
    <source>
        <dbReference type="Proteomes" id="UP001230268"/>
    </source>
</evidence>
<dbReference type="Gene3D" id="1.20.930.80">
    <property type="match status" value="1"/>
</dbReference>
<dbReference type="PANTHER" id="PTHR10537">
    <property type="entry name" value="DNA PRIMASE LARGE SUBUNIT"/>
    <property type="match status" value="1"/>
</dbReference>
<keyword evidence="4" id="KW-0639">Primosome</keyword>
<dbReference type="GO" id="GO:0046872">
    <property type="term" value="F:metal ion binding"/>
    <property type="evidence" value="ECO:0007669"/>
    <property type="project" value="UniProtKB-KW"/>
</dbReference>
<evidence type="ECO:0000256" key="5">
    <source>
        <dbReference type="ARBA" id="ARBA00022705"/>
    </source>
</evidence>
<name>A0AAD8PD46_BABGI</name>
<evidence type="ECO:0000256" key="4">
    <source>
        <dbReference type="ARBA" id="ARBA00022515"/>
    </source>
</evidence>
<dbReference type="AlphaFoldDB" id="A0AAD8PD46"/>
<evidence type="ECO:0000259" key="10">
    <source>
        <dbReference type="Pfam" id="PF04104"/>
    </source>
</evidence>
<evidence type="ECO:0000313" key="11">
    <source>
        <dbReference type="EMBL" id="KAK1442339.1"/>
    </source>
</evidence>
<keyword evidence="7" id="KW-0408">Iron</keyword>
<evidence type="ECO:0000256" key="2">
    <source>
        <dbReference type="ARBA" id="ARBA00010564"/>
    </source>
</evidence>
<dbReference type="GO" id="GO:0051539">
    <property type="term" value="F:4 iron, 4 sulfur cluster binding"/>
    <property type="evidence" value="ECO:0007669"/>
    <property type="project" value="UniProtKB-KW"/>
</dbReference>
<accession>A0AAD8PD46</accession>
<sequence>MSSLIFNVKKSDTDIYTRCFYKGCRHVVCFYNVPPLAGEMNLRSFQEISAKRLALLQFIDSRFEPRSRKNDGKDIVDDVEAKMEELGFILPSPMFGKEDVEKFLPIAQADVISHFILRLAFANEREKREWFLRNEARLFELRLERLRNIKIRDVEDQSKLEYFLQCQGVEYESIVNPHHYLNPMSKSDQVKQFYELIRFRNDANKIDKIYIAPFYPDAAPLVKTRNVTLKDGLAYVPNTCLHIVCATKFRHQVQSSLKAIDDNVQLSREKPFLDERLAAFLKVLPESYFAVDYSRMSVEMDKDQKLSLANINSVYQLTFPPCMRRIFMYYVKSGHLKHTARQQFWLFLKGCGLTLEENLHLNRNIWHDGNNFEKEHVYNIRHMYGKEGRRNNYPPLSCSTIINSLPPPSAGMVHGCPFKVFDSQNLVNLLRDFNLTEGQIAPIMDLKNTHQYQLACVEYFNQTNPNGSNEGVGIHPNIFYQNSVKAYKDKQQKKEG</sequence>
<comment type="cofactor">
    <cofactor evidence="1">
        <name>[4Fe-4S] cluster</name>
        <dbReference type="ChEBI" id="CHEBI:49883"/>
    </cofactor>
</comment>
<keyword evidence="6" id="KW-0479">Metal-binding</keyword>
<reference evidence="11" key="1">
    <citation type="submission" date="2023-08" db="EMBL/GenBank/DDBJ databases">
        <title>Draft sequence of the Babesia gibsoni genome.</title>
        <authorList>
            <person name="Yamagishi J.Y."/>
            <person name="Xuan X.X."/>
        </authorList>
    </citation>
    <scope>NUCLEOTIDE SEQUENCE</scope>
    <source>
        <strain evidence="11">Azabu</strain>
    </source>
</reference>
<dbReference type="InterPro" id="IPR016558">
    <property type="entry name" value="DNA_primase_lsu_euk"/>
</dbReference>
<dbReference type="GO" id="GO:0006269">
    <property type="term" value="P:DNA replication, synthesis of primer"/>
    <property type="evidence" value="ECO:0007669"/>
    <property type="project" value="UniProtKB-KW"/>
</dbReference>
<comment type="similarity">
    <text evidence="2">Belongs to the eukaryotic-type primase large subunit family.</text>
</comment>
<evidence type="ECO:0000256" key="7">
    <source>
        <dbReference type="ARBA" id="ARBA00023004"/>
    </source>
</evidence>
<gene>
    <name evidence="11" type="ORF">BgAZ_403690</name>
</gene>
<evidence type="ECO:0000256" key="3">
    <source>
        <dbReference type="ARBA" id="ARBA00022485"/>
    </source>
</evidence>
<organism evidence="11 12">
    <name type="scientific">Babesia gibsoni</name>
    <dbReference type="NCBI Taxonomy" id="33632"/>
    <lineage>
        <taxon>Eukaryota</taxon>
        <taxon>Sar</taxon>
        <taxon>Alveolata</taxon>
        <taxon>Apicomplexa</taxon>
        <taxon>Aconoidasida</taxon>
        <taxon>Piroplasmida</taxon>
        <taxon>Babesiidae</taxon>
        <taxon>Babesia</taxon>
    </lineage>
</organism>
<protein>
    <submittedName>
        <fullName evidence="11">DNA primase large subunit</fullName>
    </submittedName>
</protein>
<evidence type="ECO:0000256" key="8">
    <source>
        <dbReference type="ARBA" id="ARBA00023014"/>
    </source>
</evidence>
<feature type="domain" description="DNA primase large subunit C-terminal" evidence="10">
    <location>
        <begin position="315"/>
        <end position="480"/>
    </location>
</feature>
<dbReference type="GO" id="GO:0003677">
    <property type="term" value="F:DNA binding"/>
    <property type="evidence" value="ECO:0007669"/>
    <property type="project" value="UniProtKB-KW"/>
</dbReference>
<proteinExistence type="inferred from homology"/>
<dbReference type="CDD" id="cd07322">
    <property type="entry name" value="PriL_PriS_Eukaryotic"/>
    <property type="match status" value="1"/>
</dbReference>
<keyword evidence="3" id="KW-0004">4Fe-4S</keyword>
<keyword evidence="8" id="KW-0411">Iron-sulfur</keyword>
<dbReference type="GO" id="GO:0005658">
    <property type="term" value="C:alpha DNA polymerase:primase complex"/>
    <property type="evidence" value="ECO:0007669"/>
    <property type="project" value="UniProtKB-ARBA"/>
</dbReference>
<dbReference type="EMBL" id="JAVEPI010000004">
    <property type="protein sequence ID" value="KAK1442339.1"/>
    <property type="molecule type" value="Genomic_DNA"/>
</dbReference>
<keyword evidence="12" id="KW-1185">Reference proteome</keyword>
<dbReference type="Pfam" id="PF04104">
    <property type="entry name" value="DNA_primase_lrg"/>
    <property type="match status" value="1"/>
</dbReference>
<evidence type="ECO:0000256" key="9">
    <source>
        <dbReference type="ARBA" id="ARBA00023125"/>
    </source>
</evidence>
<dbReference type="InterPro" id="IPR058560">
    <property type="entry name" value="DNA_primase_C"/>
</dbReference>
<comment type="caution">
    <text evidence="11">The sequence shown here is derived from an EMBL/GenBank/DDBJ whole genome shotgun (WGS) entry which is preliminary data.</text>
</comment>
<dbReference type="Proteomes" id="UP001230268">
    <property type="component" value="Unassembled WGS sequence"/>
</dbReference>
<dbReference type="GO" id="GO:0006270">
    <property type="term" value="P:DNA replication initiation"/>
    <property type="evidence" value="ECO:0007669"/>
    <property type="project" value="TreeGrafter"/>
</dbReference>